<dbReference type="EMBL" id="JABTTQ020002967">
    <property type="protein sequence ID" value="KAK6120931.1"/>
    <property type="molecule type" value="Genomic_DNA"/>
</dbReference>
<keyword evidence="2" id="KW-1185">Reference proteome</keyword>
<name>A0ABR0UF70_REHGL</name>
<evidence type="ECO:0000313" key="1">
    <source>
        <dbReference type="EMBL" id="KAK6120931.1"/>
    </source>
</evidence>
<sequence length="80" mass="9516">MIDEVKASIRYRRRRFMPMGRFGKRIQSLWRDGTSLGSPTQVMGEYAAGKKLWWRRDYKNWVVVSESDALNLKFLASFLR</sequence>
<proteinExistence type="predicted"/>
<dbReference type="Proteomes" id="UP001318860">
    <property type="component" value="Unassembled WGS sequence"/>
</dbReference>
<accession>A0ABR0UF70</accession>
<organism evidence="1 2">
    <name type="scientific">Rehmannia glutinosa</name>
    <name type="common">Chinese foxglove</name>
    <dbReference type="NCBI Taxonomy" id="99300"/>
    <lineage>
        <taxon>Eukaryota</taxon>
        <taxon>Viridiplantae</taxon>
        <taxon>Streptophyta</taxon>
        <taxon>Embryophyta</taxon>
        <taxon>Tracheophyta</taxon>
        <taxon>Spermatophyta</taxon>
        <taxon>Magnoliopsida</taxon>
        <taxon>eudicotyledons</taxon>
        <taxon>Gunneridae</taxon>
        <taxon>Pentapetalae</taxon>
        <taxon>asterids</taxon>
        <taxon>lamiids</taxon>
        <taxon>Lamiales</taxon>
        <taxon>Orobanchaceae</taxon>
        <taxon>Rehmannieae</taxon>
        <taxon>Rehmannia</taxon>
    </lineage>
</organism>
<reference evidence="1 2" key="1">
    <citation type="journal article" date="2021" name="Comput. Struct. Biotechnol. J.">
        <title>De novo genome assembly of the potent medicinal plant Rehmannia glutinosa using nanopore technology.</title>
        <authorList>
            <person name="Ma L."/>
            <person name="Dong C."/>
            <person name="Song C."/>
            <person name="Wang X."/>
            <person name="Zheng X."/>
            <person name="Niu Y."/>
            <person name="Chen S."/>
            <person name="Feng W."/>
        </authorList>
    </citation>
    <scope>NUCLEOTIDE SEQUENCE [LARGE SCALE GENOMIC DNA]</scope>
    <source>
        <strain evidence="1">DH-2019</strain>
    </source>
</reference>
<gene>
    <name evidence="1" type="ORF">DH2020_045324</name>
</gene>
<protein>
    <submittedName>
        <fullName evidence="1">Uncharacterized protein</fullName>
    </submittedName>
</protein>
<comment type="caution">
    <text evidence="1">The sequence shown here is derived from an EMBL/GenBank/DDBJ whole genome shotgun (WGS) entry which is preliminary data.</text>
</comment>
<evidence type="ECO:0000313" key="2">
    <source>
        <dbReference type="Proteomes" id="UP001318860"/>
    </source>
</evidence>